<comment type="caution">
    <text evidence="2">The sequence shown here is derived from an EMBL/GenBank/DDBJ whole genome shotgun (WGS) entry which is preliminary data.</text>
</comment>
<keyword evidence="1" id="KW-0732">Signal</keyword>
<name>A0A929A0R5_LEPEC</name>
<dbReference type="Proteomes" id="UP000615026">
    <property type="component" value="Unassembled WGS sequence"/>
</dbReference>
<accession>A0A929A0R5</accession>
<evidence type="ECO:0000313" key="2">
    <source>
        <dbReference type="EMBL" id="MBE9070886.1"/>
    </source>
</evidence>
<organism evidence="2 3">
    <name type="scientific">Leptolyngbya cf. ectocarpi LEGE 11479</name>
    <dbReference type="NCBI Taxonomy" id="1828722"/>
    <lineage>
        <taxon>Bacteria</taxon>
        <taxon>Bacillati</taxon>
        <taxon>Cyanobacteriota</taxon>
        <taxon>Cyanophyceae</taxon>
        <taxon>Leptolyngbyales</taxon>
        <taxon>Leptolyngbyaceae</taxon>
        <taxon>Leptolyngbya group</taxon>
        <taxon>Leptolyngbya</taxon>
    </lineage>
</organism>
<evidence type="ECO:0000313" key="3">
    <source>
        <dbReference type="Proteomes" id="UP000615026"/>
    </source>
</evidence>
<reference evidence="2" key="1">
    <citation type="submission" date="2020-10" db="EMBL/GenBank/DDBJ databases">
        <authorList>
            <person name="Castelo-Branco R."/>
            <person name="Eusebio N."/>
            <person name="Adriana R."/>
            <person name="Vieira A."/>
            <person name="Brugerolle De Fraissinette N."/>
            <person name="Rezende De Castro R."/>
            <person name="Schneider M.P."/>
            <person name="Vasconcelos V."/>
            <person name="Leao P.N."/>
        </authorList>
    </citation>
    <scope>NUCLEOTIDE SEQUENCE</scope>
    <source>
        <strain evidence="2">LEGE 11479</strain>
    </source>
</reference>
<evidence type="ECO:0000256" key="1">
    <source>
        <dbReference type="SAM" id="SignalP"/>
    </source>
</evidence>
<dbReference type="AlphaFoldDB" id="A0A929A0R5"/>
<feature type="chain" id="PRO_5037069355" evidence="1">
    <location>
        <begin position="32"/>
        <end position="66"/>
    </location>
</feature>
<gene>
    <name evidence="2" type="ORF">IQ260_30065</name>
</gene>
<feature type="non-terminal residue" evidence="2">
    <location>
        <position position="66"/>
    </location>
</feature>
<sequence>MKSTKLKSFIGLLTCGMLAVTILTTAEAMYANPHVDNPFTGATAYLNPDYTEKVNQQAAQTTGRLG</sequence>
<dbReference type="EMBL" id="JADEXP010000575">
    <property type="protein sequence ID" value="MBE9070886.1"/>
    <property type="molecule type" value="Genomic_DNA"/>
</dbReference>
<keyword evidence="3" id="KW-1185">Reference proteome</keyword>
<feature type="signal peptide" evidence="1">
    <location>
        <begin position="1"/>
        <end position="31"/>
    </location>
</feature>
<proteinExistence type="predicted"/>
<protein>
    <submittedName>
        <fullName evidence="2">Cellobiohydrolase</fullName>
    </submittedName>
</protein>